<dbReference type="EMBL" id="SOMN01000005">
    <property type="protein sequence ID" value="TFE28928.1"/>
    <property type="molecule type" value="Genomic_DNA"/>
</dbReference>
<keyword evidence="5 7" id="KW-1133">Transmembrane helix</keyword>
<proteinExistence type="inferred from homology"/>
<keyword evidence="4 7" id="KW-0812">Transmembrane</keyword>
<evidence type="ECO:0000256" key="3">
    <source>
        <dbReference type="ARBA" id="ARBA00022475"/>
    </source>
</evidence>
<dbReference type="RefSeq" id="WP_135151230.1">
    <property type="nucleotide sequence ID" value="NZ_SOMN01000005.1"/>
</dbReference>
<evidence type="ECO:0000256" key="7">
    <source>
        <dbReference type="SAM" id="Phobius"/>
    </source>
</evidence>
<feature type="transmembrane region" description="Helical" evidence="7">
    <location>
        <begin position="80"/>
        <end position="99"/>
    </location>
</feature>
<dbReference type="Pfam" id="PF03601">
    <property type="entry name" value="Cons_hypoth698"/>
    <property type="match status" value="1"/>
</dbReference>
<evidence type="ECO:0000313" key="8">
    <source>
        <dbReference type="EMBL" id="TFE28928.1"/>
    </source>
</evidence>
<evidence type="ECO:0000313" key="9">
    <source>
        <dbReference type="Proteomes" id="UP000297900"/>
    </source>
</evidence>
<evidence type="ECO:0000256" key="4">
    <source>
        <dbReference type="ARBA" id="ARBA00022692"/>
    </source>
</evidence>
<feature type="transmembrane region" description="Helical" evidence="7">
    <location>
        <begin position="163"/>
        <end position="182"/>
    </location>
</feature>
<dbReference type="AlphaFoldDB" id="A0A4Y8M3A4"/>
<feature type="transmembrane region" description="Helical" evidence="7">
    <location>
        <begin position="105"/>
        <end position="126"/>
    </location>
</feature>
<feature type="transmembrane region" description="Helical" evidence="7">
    <location>
        <begin position="21"/>
        <end position="37"/>
    </location>
</feature>
<evidence type="ECO:0000256" key="1">
    <source>
        <dbReference type="ARBA" id="ARBA00004651"/>
    </source>
</evidence>
<dbReference type="GO" id="GO:0005886">
    <property type="term" value="C:plasma membrane"/>
    <property type="evidence" value="ECO:0007669"/>
    <property type="project" value="UniProtKB-SubCell"/>
</dbReference>
<name>A0A4Y8M3A4_9BACL</name>
<gene>
    <name evidence="8" type="ORF">E2980_05910</name>
</gene>
<sequence length="351" mass="37302">MLAKIKTSPTIASLPTVHSRIYGIIFTLAFALGGWGLSLLPGLDRFGPLACALLLAVAYRHRFRYPLTIESGIRFSSGTLLRLAIVLFGLKLNISHVLIQGLPLLVRSGGTVIFAMVAVLLVGRWLKADRKLTLLLAVGTAICGAAAVAAVSPLLRSKEEDSAISVGMIAMIGTVFAVMYMLIQPWLPMGAEAYGIWSGLTLHEIAHVAMAAAPAGPDAMTDALLAKLCRVALLIPLCLGIVSLSKIRAGTRTEDVQHGAGTRRSAFPFPWFLLGFVATSLFGSYAMPYILPNPAELLNGLSTATTLLLGMAMAGLGFNVSLRDFRARAMRPLLATLIASLLLSGLTFITF</sequence>
<feature type="transmembrane region" description="Helical" evidence="7">
    <location>
        <begin position="266"/>
        <end position="291"/>
    </location>
</feature>
<evidence type="ECO:0000256" key="6">
    <source>
        <dbReference type="ARBA" id="ARBA00023136"/>
    </source>
</evidence>
<evidence type="ECO:0000256" key="5">
    <source>
        <dbReference type="ARBA" id="ARBA00022989"/>
    </source>
</evidence>
<reference evidence="8 9" key="1">
    <citation type="submission" date="2019-03" db="EMBL/GenBank/DDBJ databases">
        <title>Cohnella endophytica sp. nov., a novel endophytic bacterium isolated from bark of Sonneratia apetala.</title>
        <authorList>
            <person name="Tuo L."/>
        </authorList>
    </citation>
    <scope>NUCLEOTIDE SEQUENCE [LARGE SCALE GENOMIC DNA]</scope>
    <source>
        <strain evidence="8 9">CCTCC AB 208254</strain>
    </source>
</reference>
<keyword evidence="6 7" id="KW-0472">Membrane</keyword>
<feature type="transmembrane region" description="Helical" evidence="7">
    <location>
        <begin position="225"/>
        <end position="245"/>
    </location>
</feature>
<protein>
    <submittedName>
        <fullName evidence="8">Putative sulfate exporter family transporter</fullName>
    </submittedName>
</protein>
<dbReference type="OrthoDB" id="9811391at2"/>
<evidence type="ECO:0000256" key="2">
    <source>
        <dbReference type="ARBA" id="ARBA00007977"/>
    </source>
</evidence>
<organism evidence="8 9">
    <name type="scientific">Cohnella luojiensis</name>
    <dbReference type="NCBI Taxonomy" id="652876"/>
    <lineage>
        <taxon>Bacteria</taxon>
        <taxon>Bacillati</taxon>
        <taxon>Bacillota</taxon>
        <taxon>Bacilli</taxon>
        <taxon>Bacillales</taxon>
        <taxon>Paenibacillaceae</taxon>
        <taxon>Cohnella</taxon>
    </lineage>
</organism>
<comment type="caution">
    <text evidence="8">The sequence shown here is derived from an EMBL/GenBank/DDBJ whole genome shotgun (WGS) entry which is preliminary data.</text>
</comment>
<accession>A0A4Y8M3A4</accession>
<feature type="transmembrane region" description="Helical" evidence="7">
    <location>
        <begin position="133"/>
        <end position="151"/>
    </location>
</feature>
<feature type="transmembrane region" description="Helical" evidence="7">
    <location>
        <begin position="332"/>
        <end position="350"/>
    </location>
</feature>
<comment type="subcellular location">
    <subcellularLocation>
        <location evidence="1">Cell membrane</location>
        <topology evidence="1">Multi-pass membrane protein</topology>
    </subcellularLocation>
</comment>
<dbReference type="PANTHER" id="PTHR30106">
    <property type="entry name" value="INNER MEMBRANE PROTEIN YEIH-RELATED"/>
    <property type="match status" value="1"/>
</dbReference>
<feature type="transmembrane region" description="Helical" evidence="7">
    <location>
        <begin position="297"/>
        <end position="320"/>
    </location>
</feature>
<comment type="similarity">
    <text evidence="2">Belongs to the UPF0324 family.</text>
</comment>
<dbReference type="Proteomes" id="UP000297900">
    <property type="component" value="Unassembled WGS sequence"/>
</dbReference>
<dbReference type="PANTHER" id="PTHR30106:SF2">
    <property type="entry name" value="UPF0324 INNER MEMBRANE PROTEIN YEIH"/>
    <property type="match status" value="1"/>
</dbReference>
<keyword evidence="9" id="KW-1185">Reference proteome</keyword>
<dbReference type="InterPro" id="IPR018383">
    <property type="entry name" value="UPF0324_pro"/>
</dbReference>
<keyword evidence="3" id="KW-1003">Cell membrane</keyword>